<comment type="caution">
    <text evidence="1">The sequence shown here is derived from an EMBL/GenBank/DDBJ whole genome shotgun (WGS) entry which is preliminary data.</text>
</comment>
<dbReference type="RefSeq" id="WP_064308024.1">
    <property type="nucleotide sequence ID" value="NZ_LWCR01000016.1"/>
</dbReference>
<dbReference type="AlphaFoldDB" id="A0A178LF47"/>
<name>A0A178LF47_9PSED</name>
<sequence>MNRCTLTIDNQSITFAVEDIASIESALLDAAHKPGEQTFRHLGPSRVGAKIELNVSGTANGAQHTAGGLPSGALTFSQTTNAPVILTDC</sequence>
<dbReference type="EMBL" id="LWCR01000016">
    <property type="protein sequence ID" value="OAN29296.1"/>
    <property type="molecule type" value="Genomic_DNA"/>
</dbReference>
<dbReference type="OrthoDB" id="6897700at2"/>
<reference evidence="1 2" key="1">
    <citation type="submission" date="2016-04" db="EMBL/GenBank/DDBJ databases">
        <title>Draft Genome Sequences of Staphylococcus capitis Strain H36, S. capitis Strain H65, S. cohnii Strain H62, S. hominis Strain H69, Mycobacterium iranicum Strain H39, Plantibacter sp. Strain H53, Pseudomonas oryzihabitans Strain H72, and Microbacterium sp. Strain H83, isolated from residential settings.</title>
        <authorList>
            <person name="Lymperopoulou D."/>
            <person name="Adams R.I."/>
            <person name="Lindow S."/>
            <person name="Coil D.A."/>
            <person name="Jospin G."/>
            <person name="Eisen J.A."/>
        </authorList>
    </citation>
    <scope>NUCLEOTIDE SEQUENCE [LARGE SCALE GENOMIC DNA]</scope>
    <source>
        <strain evidence="1 2">H72</strain>
    </source>
</reference>
<gene>
    <name evidence="1" type="ORF">A4V15_18665</name>
</gene>
<proteinExistence type="predicted"/>
<dbReference type="Proteomes" id="UP000078356">
    <property type="component" value="Unassembled WGS sequence"/>
</dbReference>
<accession>A0A178LF47</accession>
<evidence type="ECO:0000313" key="1">
    <source>
        <dbReference type="EMBL" id="OAN29296.1"/>
    </source>
</evidence>
<evidence type="ECO:0000313" key="2">
    <source>
        <dbReference type="Proteomes" id="UP000078356"/>
    </source>
</evidence>
<organism evidence="1 2">
    <name type="scientific">Pseudomonas oryzihabitans</name>
    <dbReference type="NCBI Taxonomy" id="47885"/>
    <lineage>
        <taxon>Bacteria</taxon>
        <taxon>Pseudomonadati</taxon>
        <taxon>Pseudomonadota</taxon>
        <taxon>Gammaproteobacteria</taxon>
        <taxon>Pseudomonadales</taxon>
        <taxon>Pseudomonadaceae</taxon>
        <taxon>Pseudomonas</taxon>
    </lineage>
</organism>
<protein>
    <submittedName>
        <fullName evidence="1">Uncharacterized protein</fullName>
    </submittedName>
</protein>